<dbReference type="EMBL" id="REGN01000406">
    <property type="protein sequence ID" value="RNA42183.1"/>
    <property type="molecule type" value="Genomic_DNA"/>
</dbReference>
<protein>
    <submittedName>
        <fullName evidence="1">Uncharacterized protein</fullName>
    </submittedName>
</protein>
<dbReference type="AlphaFoldDB" id="A0A3M7T2B1"/>
<name>A0A3M7T2B1_BRAPC</name>
<dbReference type="Proteomes" id="UP000276133">
    <property type="component" value="Unassembled WGS sequence"/>
</dbReference>
<organism evidence="1 2">
    <name type="scientific">Brachionus plicatilis</name>
    <name type="common">Marine rotifer</name>
    <name type="synonym">Brachionus muelleri</name>
    <dbReference type="NCBI Taxonomy" id="10195"/>
    <lineage>
        <taxon>Eukaryota</taxon>
        <taxon>Metazoa</taxon>
        <taxon>Spiralia</taxon>
        <taxon>Gnathifera</taxon>
        <taxon>Rotifera</taxon>
        <taxon>Eurotatoria</taxon>
        <taxon>Monogononta</taxon>
        <taxon>Pseudotrocha</taxon>
        <taxon>Ploima</taxon>
        <taxon>Brachionidae</taxon>
        <taxon>Brachionus</taxon>
    </lineage>
</organism>
<keyword evidence="2" id="KW-1185">Reference proteome</keyword>
<gene>
    <name evidence="1" type="ORF">BpHYR1_050489</name>
</gene>
<sequence>MNALKAIQSLNSAMIKIKELNLKDNLSFSDRILTFNDPNFKLLIYKGLLNDTSSKILFQPKLAFNNNQKNFFLQL</sequence>
<accession>A0A3M7T2B1</accession>
<evidence type="ECO:0000313" key="2">
    <source>
        <dbReference type="Proteomes" id="UP000276133"/>
    </source>
</evidence>
<proteinExistence type="predicted"/>
<reference evidence="1 2" key="1">
    <citation type="journal article" date="2018" name="Sci. Rep.">
        <title>Genomic signatures of local adaptation to the degree of environmental predictability in rotifers.</title>
        <authorList>
            <person name="Franch-Gras L."/>
            <person name="Hahn C."/>
            <person name="Garcia-Roger E.M."/>
            <person name="Carmona M.J."/>
            <person name="Serra M."/>
            <person name="Gomez A."/>
        </authorList>
    </citation>
    <scope>NUCLEOTIDE SEQUENCE [LARGE SCALE GENOMIC DNA]</scope>
    <source>
        <strain evidence="1">HYR1</strain>
    </source>
</reference>
<comment type="caution">
    <text evidence="1">The sequence shown here is derived from an EMBL/GenBank/DDBJ whole genome shotgun (WGS) entry which is preliminary data.</text>
</comment>
<evidence type="ECO:0000313" key="1">
    <source>
        <dbReference type="EMBL" id="RNA42183.1"/>
    </source>
</evidence>